<proteinExistence type="predicted"/>
<dbReference type="Bgee" id="ENSOCUG00000031453">
    <property type="expression patterns" value="Expressed in liver and 1 other cell type or tissue"/>
</dbReference>
<organism evidence="2 3">
    <name type="scientific">Oryctolagus cuniculus</name>
    <name type="common">Rabbit</name>
    <dbReference type="NCBI Taxonomy" id="9986"/>
    <lineage>
        <taxon>Eukaryota</taxon>
        <taxon>Metazoa</taxon>
        <taxon>Chordata</taxon>
        <taxon>Craniata</taxon>
        <taxon>Vertebrata</taxon>
        <taxon>Euteleostomi</taxon>
        <taxon>Mammalia</taxon>
        <taxon>Eutheria</taxon>
        <taxon>Euarchontoglires</taxon>
        <taxon>Glires</taxon>
        <taxon>Lagomorpha</taxon>
        <taxon>Leporidae</taxon>
        <taxon>Oryctolagus</taxon>
    </lineage>
</organism>
<evidence type="ECO:0000256" key="1">
    <source>
        <dbReference type="SAM" id="SignalP"/>
    </source>
</evidence>
<dbReference type="InParanoid" id="A0A5F9DA83"/>
<name>A0A5F9DA83_RABIT</name>
<feature type="signal peptide" evidence="1">
    <location>
        <begin position="1"/>
        <end position="34"/>
    </location>
</feature>
<reference evidence="2" key="3">
    <citation type="submission" date="2025-09" db="UniProtKB">
        <authorList>
            <consortium name="Ensembl"/>
        </authorList>
    </citation>
    <scope>IDENTIFICATION</scope>
    <source>
        <strain evidence="2">Thorbecke</strain>
    </source>
</reference>
<accession>A0A5F9DA83</accession>
<protein>
    <submittedName>
        <fullName evidence="2">Uncharacterized protein</fullName>
    </submittedName>
</protein>
<dbReference type="AlphaFoldDB" id="A0A5F9DA83"/>
<feature type="chain" id="PRO_5023850932" evidence="1">
    <location>
        <begin position="35"/>
        <end position="61"/>
    </location>
</feature>
<reference evidence="2 3" key="1">
    <citation type="journal article" date="2011" name="Nature">
        <title>A high-resolution map of human evolutionary constraint using 29 mammals.</title>
        <authorList>
            <person name="Lindblad-Toh K."/>
            <person name="Garber M."/>
            <person name="Zuk O."/>
            <person name="Lin M.F."/>
            <person name="Parker B.J."/>
            <person name="Washietl S."/>
            <person name="Kheradpour P."/>
            <person name="Ernst J."/>
            <person name="Jordan G."/>
            <person name="Mauceli E."/>
            <person name="Ward L.D."/>
            <person name="Lowe C.B."/>
            <person name="Holloway A.K."/>
            <person name="Clamp M."/>
            <person name="Gnerre S."/>
            <person name="Alfoldi J."/>
            <person name="Beal K."/>
            <person name="Chang J."/>
            <person name="Clawson H."/>
            <person name="Cuff J."/>
            <person name="Di Palma F."/>
            <person name="Fitzgerald S."/>
            <person name="Flicek P."/>
            <person name="Guttman M."/>
            <person name="Hubisz M.J."/>
            <person name="Jaffe D.B."/>
            <person name="Jungreis I."/>
            <person name="Kent W.J."/>
            <person name="Kostka D."/>
            <person name="Lara M."/>
            <person name="Martins A.L."/>
            <person name="Massingham T."/>
            <person name="Moltke I."/>
            <person name="Raney B.J."/>
            <person name="Rasmussen M.D."/>
            <person name="Robinson J."/>
            <person name="Stark A."/>
            <person name="Vilella A.J."/>
            <person name="Wen J."/>
            <person name="Xie X."/>
            <person name="Zody M.C."/>
            <person name="Baldwin J."/>
            <person name="Bloom T."/>
            <person name="Chin C.W."/>
            <person name="Heiman D."/>
            <person name="Nicol R."/>
            <person name="Nusbaum C."/>
            <person name="Young S."/>
            <person name="Wilkinson J."/>
            <person name="Worley K.C."/>
            <person name="Kovar C.L."/>
            <person name="Muzny D.M."/>
            <person name="Gibbs R.A."/>
            <person name="Cree A."/>
            <person name="Dihn H.H."/>
            <person name="Fowler G."/>
            <person name="Jhangiani S."/>
            <person name="Joshi V."/>
            <person name="Lee S."/>
            <person name="Lewis L.R."/>
            <person name="Nazareth L.V."/>
            <person name="Okwuonu G."/>
            <person name="Santibanez J."/>
            <person name="Warren W.C."/>
            <person name="Mardis E.R."/>
            <person name="Weinstock G.M."/>
            <person name="Wilson R.K."/>
            <person name="Delehaunty K."/>
            <person name="Dooling D."/>
            <person name="Fronik C."/>
            <person name="Fulton L."/>
            <person name="Fulton B."/>
            <person name="Graves T."/>
            <person name="Minx P."/>
            <person name="Sodergren E."/>
            <person name="Birney E."/>
            <person name="Margulies E.H."/>
            <person name="Herrero J."/>
            <person name="Green E.D."/>
            <person name="Haussler D."/>
            <person name="Siepel A."/>
            <person name="Goldman N."/>
            <person name="Pollard K.S."/>
            <person name="Pedersen J.S."/>
            <person name="Lander E.S."/>
            <person name="Kellis M."/>
        </authorList>
    </citation>
    <scope>NUCLEOTIDE SEQUENCE [LARGE SCALE GENOMIC DNA]</scope>
    <source>
        <strain evidence="3">Thorbecke</strain>
    </source>
</reference>
<reference evidence="2" key="2">
    <citation type="submission" date="2025-08" db="UniProtKB">
        <authorList>
            <consortium name="Ensembl"/>
        </authorList>
    </citation>
    <scope>IDENTIFICATION</scope>
    <source>
        <strain evidence="2">Thorbecke</strain>
    </source>
</reference>
<dbReference type="Proteomes" id="UP000001811">
    <property type="component" value="Unplaced"/>
</dbReference>
<keyword evidence="1" id="KW-0732">Signal</keyword>
<evidence type="ECO:0000313" key="2">
    <source>
        <dbReference type="Ensembl" id="ENSOCUP00000043124.1"/>
    </source>
</evidence>
<sequence>MKPACTFKWPEQTTRNSLLCIYLLLHLNCHKASSGKVNKQTNTQTKKLHKAVEIMNLLLSQ</sequence>
<dbReference type="Ensembl" id="ENSOCUT00000036345.1">
    <property type="protein sequence ID" value="ENSOCUP00000043124.1"/>
    <property type="gene ID" value="ENSOCUG00000031453.1"/>
</dbReference>
<keyword evidence="3" id="KW-1185">Reference proteome</keyword>
<evidence type="ECO:0000313" key="3">
    <source>
        <dbReference type="Proteomes" id="UP000001811"/>
    </source>
</evidence>